<keyword evidence="2" id="KW-1185">Reference proteome</keyword>
<evidence type="ECO:0000313" key="2">
    <source>
        <dbReference type="Proteomes" id="UP000282656"/>
    </source>
</evidence>
<accession>A0A3A8R4W2</accession>
<name>A0A3A8R4W2_9BACT</name>
<dbReference type="Proteomes" id="UP000282656">
    <property type="component" value="Unassembled WGS sequence"/>
</dbReference>
<proteinExistence type="predicted"/>
<comment type="caution">
    <text evidence="1">The sequence shown here is derived from an EMBL/GenBank/DDBJ whole genome shotgun (WGS) entry which is preliminary data.</text>
</comment>
<sequence length="98" mass="10349">MACGPHGDKVRICHHAPPDQPGSKTIELCLPIPGASAHLREHDEDTFGCCPTDHQVRGGSKVESGSLSGTSRVKLSVADAMSGREGARWTARMMAAAR</sequence>
<dbReference type="EMBL" id="RAWM01000009">
    <property type="protein sequence ID" value="RKH72262.1"/>
    <property type="molecule type" value="Genomic_DNA"/>
</dbReference>
<dbReference type="AlphaFoldDB" id="A0A3A8R4W2"/>
<gene>
    <name evidence="1" type="ORF">D7X96_05450</name>
</gene>
<reference evidence="2" key="1">
    <citation type="submission" date="2018-09" db="EMBL/GenBank/DDBJ databases">
        <authorList>
            <person name="Livingstone P.G."/>
            <person name="Whitworth D.E."/>
        </authorList>
    </citation>
    <scope>NUCLEOTIDE SEQUENCE [LARGE SCALE GENOMIC DNA]</scope>
    <source>
        <strain evidence="2">AB047A</strain>
    </source>
</reference>
<evidence type="ECO:0000313" key="1">
    <source>
        <dbReference type="EMBL" id="RKH72262.1"/>
    </source>
</evidence>
<protein>
    <submittedName>
        <fullName evidence="1">Uncharacterized protein</fullName>
    </submittedName>
</protein>
<organism evidence="1 2">
    <name type="scientific">Corallococcus interemptor</name>
    <dbReference type="NCBI Taxonomy" id="2316720"/>
    <lineage>
        <taxon>Bacteria</taxon>
        <taxon>Pseudomonadati</taxon>
        <taxon>Myxococcota</taxon>
        <taxon>Myxococcia</taxon>
        <taxon>Myxococcales</taxon>
        <taxon>Cystobacterineae</taxon>
        <taxon>Myxococcaceae</taxon>
        <taxon>Corallococcus</taxon>
    </lineage>
</organism>